<keyword evidence="1" id="KW-0863">Zinc-finger</keyword>
<dbReference type="Proteomes" id="UP001153737">
    <property type="component" value="Chromosome 11"/>
</dbReference>
<gene>
    <name evidence="4" type="ORF">PHAECO_LOCUS2274</name>
</gene>
<keyword evidence="1" id="KW-0479">Metal-binding</keyword>
<evidence type="ECO:0000256" key="1">
    <source>
        <dbReference type="PROSITE-ProRule" id="PRU00042"/>
    </source>
</evidence>
<dbReference type="Gene3D" id="3.30.160.60">
    <property type="entry name" value="Classic Zinc Finger"/>
    <property type="match status" value="1"/>
</dbReference>
<sequence length="485" mass="55864">MSRDTFESKTFSKNMGEDSDEENSEEDIDEMIMNINYFQKQNKSSEPSVICDPLMLDPTNMSENTIKLIRIIEENLNKSKMIQNLEIPGNNNVNKIQQGKTGKSETGPQIEHNQPIERRQVRRGTGFENSQQINCGNQPIERKQEVRNITPLENSKQIISVVNDKLNQPIKKPHEVKSKTPLENSKQIVSVVNDKFNQPIKKKHEVRNETPLKNSKQIISVVNDKLSQPIKRKYGDSSETRLENNQEIIYVEDDEPKPPLKQPVKRVCTRKKAQTQSKFKNFWSPGNVQVSKVENKSIVEKPTGNLIDQQQNKDVEENFQDPSVIETNANKLLKDIAKDIEEYKKRALPKLGKLVKPLNETSTVIKNTSQYEDQMTKKVVGESEKQKMMNEKQENPNDKSKAAITHPVVQEPLCNSIFRCSLCYKKVSTYESLQEHLKFAHKDKICLCVLCNRAFTSREGLKNHHKSKHINIFSNSHSKYFQAHK</sequence>
<proteinExistence type="predicted"/>
<organism evidence="4 5">
    <name type="scientific">Phaedon cochleariae</name>
    <name type="common">Mustard beetle</name>
    <dbReference type="NCBI Taxonomy" id="80249"/>
    <lineage>
        <taxon>Eukaryota</taxon>
        <taxon>Metazoa</taxon>
        <taxon>Ecdysozoa</taxon>
        <taxon>Arthropoda</taxon>
        <taxon>Hexapoda</taxon>
        <taxon>Insecta</taxon>
        <taxon>Pterygota</taxon>
        <taxon>Neoptera</taxon>
        <taxon>Endopterygota</taxon>
        <taxon>Coleoptera</taxon>
        <taxon>Polyphaga</taxon>
        <taxon>Cucujiformia</taxon>
        <taxon>Chrysomeloidea</taxon>
        <taxon>Chrysomelidae</taxon>
        <taxon>Chrysomelinae</taxon>
        <taxon>Chrysomelini</taxon>
        <taxon>Phaedon</taxon>
    </lineage>
</organism>
<dbReference type="EMBL" id="OU896717">
    <property type="protein sequence ID" value="CAH1118624.1"/>
    <property type="molecule type" value="Genomic_DNA"/>
</dbReference>
<keyword evidence="5" id="KW-1185">Reference proteome</keyword>
<dbReference type="GO" id="GO:0008270">
    <property type="term" value="F:zinc ion binding"/>
    <property type="evidence" value="ECO:0007669"/>
    <property type="project" value="UniProtKB-KW"/>
</dbReference>
<feature type="domain" description="C2H2-type" evidence="3">
    <location>
        <begin position="446"/>
        <end position="469"/>
    </location>
</feature>
<evidence type="ECO:0000313" key="5">
    <source>
        <dbReference type="Proteomes" id="UP001153737"/>
    </source>
</evidence>
<dbReference type="AlphaFoldDB" id="A0A9P0DET4"/>
<protein>
    <recommendedName>
        <fullName evidence="3">C2H2-type domain-containing protein</fullName>
    </recommendedName>
</protein>
<dbReference type="PROSITE" id="PS00028">
    <property type="entry name" value="ZINC_FINGER_C2H2_1"/>
    <property type="match status" value="2"/>
</dbReference>
<evidence type="ECO:0000313" key="4">
    <source>
        <dbReference type="EMBL" id="CAH1118624.1"/>
    </source>
</evidence>
<name>A0A9P0DET4_PHACE</name>
<reference evidence="4" key="2">
    <citation type="submission" date="2022-10" db="EMBL/GenBank/DDBJ databases">
        <authorList>
            <consortium name="ENA_rothamsted_submissions"/>
            <consortium name="culmorum"/>
            <person name="King R."/>
        </authorList>
    </citation>
    <scope>NUCLEOTIDE SEQUENCE</scope>
</reference>
<feature type="compositionally biased region" description="Acidic residues" evidence="2">
    <location>
        <begin position="17"/>
        <end position="27"/>
    </location>
</feature>
<feature type="region of interest" description="Disordered" evidence="2">
    <location>
        <begin position="1"/>
        <end position="27"/>
    </location>
</feature>
<evidence type="ECO:0000256" key="2">
    <source>
        <dbReference type="SAM" id="MobiDB-lite"/>
    </source>
</evidence>
<dbReference type="InterPro" id="IPR013087">
    <property type="entry name" value="Znf_C2H2_type"/>
</dbReference>
<evidence type="ECO:0000259" key="3">
    <source>
        <dbReference type="PROSITE" id="PS50157"/>
    </source>
</evidence>
<dbReference type="InterPro" id="IPR036236">
    <property type="entry name" value="Znf_C2H2_sf"/>
</dbReference>
<feature type="domain" description="C2H2-type" evidence="3">
    <location>
        <begin position="418"/>
        <end position="441"/>
    </location>
</feature>
<reference evidence="4" key="1">
    <citation type="submission" date="2022-01" db="EMBL/GenBank/DDBJ databases">
        <authorList>
            <person name="King R."/>
        </authorList>
    </citation>
    <scope>NUCLEOTIDE SEQUENCE</scope>
</reference>
<dbReference type="SUPFAM" id="SSF57667">
    <property type="entry name" value="beta-beta-alpha zinc fingers"/>
    <property type="match status" value="1"/>
</dbReference>
<accession>A0A9P0DET4</accession>
<dbReference type="SMART" id="SM00355">
    <property type="entry name" value="ZnF_C2H2"/>
    <property type="match status" value="2"/>
</dbReference>
<keyword evidence="1" id="KW-0862">Zinc</keyword>
<dbReference type="PROSITE" id="PS50157">
    <property type="entry name" value="ZINC_FINGER_C2H2_2"/>
    <property type="match status" value="2"/>
</dbReference>